<sequence length="173" mass="19938">MYSKIIIQNILFIHIILPITALVLSEDSNLKSLPEYSEYLRRIGYNKTRDIIGKDIKTTKEPKIKKMESPIAHFANFPSIQLCKDAPTSSQGYYTNIYCWVMLALYALLILSLIIYQLRSIIWLKSTIPNNKNSVQRVNLCSISIDDDQLADRKNFELKSPDKKQFSGMSAMR</sequence>
<evidence type="ECO:0000256" key="1">
    <source>
        <dbReference type="SAM" id="Phobius"/>
    </source>
</evidence>
<reference evidence="2 3" key="1">
    <citation type="submission" date="2020-08" db="EMBL/GenBank/DDBJ databases">
        <authorList>
            <person name="Koutsovoulos G."/>
            <person name="Danchin GJ E."/>
        </authorList>
    </citation>
    <scope>NUCLEOTIDE SEQUENCE [LARGE SCALE GENOMIC DNA]</scope>
</reference>
<gene>
    <name evidence="2" type="ORF">MENT_LOCUS7028</name>
</gene>
<dbReference type="AlphaFoldDB" id="A0A6V7U1A6"/>
<evidence type="ECO:0000313" key="3">
    <source>
        <dbReference type="Proteomes" id="UP000580250"/>
    </source>
</evidence>
<feature type="transmembrane region" description="Helical" evidence="1">
    <location>
        <begin position="5"/>
        <end position="24"/>
    </location>
</feature>
<keyword evidence="1" id="KW-0812">Transmembrane</keyword>
<dbReference type="EMBL" id="CAJEWN010000028">
    <property type="protein sequence ID" value="CAD2141911.1"/>
    <property type="molecule type" value="Genomic_DNA"/>
</dbReference>
<dbReference type="Proteomes" id="UP000580250">
    <property type="component" value="Unassembled WGS sequence"/>
</dbReference>
<name>A0A6V7U1A6_MELEN</name>
<evidence type="ECO:0000313" key="2">
    <source>
        <dbReference type="EMBL" id="CAD2141911.1"/>
    </source>
</evidence>
<organism evidence="2 3">
    <name type="scientific">Meloidogyne enterolobii</name>
    <name type="common">Root-knot nematode worm</name>
    <name type="synonym">Meloidogyne mayaguensis</name>
    <dbReference type="NCBI Taxonomy" id="390850"/>
    <lineage>
        <taxon>Eukaryota</taxon>
        <taxon>Metazoa</taxon>
        <taxon>Ecdysozoa</taxon>
        <taxon>Nematoda</taxon>
        <taxon>Chromadorea</taxon>
        <taxon>Rhabditida</taxon>
        <taxon>Tylenchina</taxon>
        <taxon>Tylenchomorpha</taxon>
        <taxon>Tylenchoidea</taxon>
        <taxon>Meloidogynidae</taxon>
        <taxon>Meloidogyninae</taxon>
        <taxon>Meloidogyne</taxon>
    </lineage>
</organism>
<protein>
    <submittedName>
        <fullName evidence="2">Uncharacterized protein</fullName>
    </submittedName>
</protein>
<comment type="caution">
    <text evidence="2">The sequence shown here is derived from an EMBL/GenBank/DDBJ whole genome shotgun (WGS) entry which is preliminary data.</text>
</comment>
<keyword evidence="1" id="KW-0472">Membrane</keyword>
<keyword evidence="1" id="KW-1133">Transmembrane helix</keyword>
<proteinExistence type="predicted"/>
<feature type="transmembrane region" description="Helical" evidence="1">
    <location>
        <begin position="97"/>
        <end position="116"/>
    </location>
</feature>
<accession>A0A6V7U1A6</accession>